<organism evidence="1 2">
    <name type="scientific">Phytophthora citrophthora</name>
    <dbReference type="NCBI Taxonomy" id="4793"/>
    <lineage>
        <taxon>Eukaryota</taxon>
        <taxon>Sar</taxon>
        <taxon>Stramenopiles</taxon>
        <taxon>Oomycota</taxon>
        <taxon>Peronosporomycetes</taxon>
        <taxon>Peronosporales</taxon>
        <taxon>Peronosporaceae</taxon>
        <taxon>Phytophthora</taxon>
    </lineage>
</organism>
<evidence type="ECO:0000313" key="2">
    <source>
        <dbReference type="Proteomes" id="UP001259832"/>
    </source>
</evidence>
<gene>
    <name evidence="1" type="ORF">P3T76_005577</name>
</gene>
<dbReference type="Gene3D" id="3.20.20.80">
    <property type="entry name" value="Glycosidases"/>
    <property type="match status" value="1"/>
</dbReference>
<keyword evidence="2" id="KW-1185">Reference proteome</keyword>
<sequence length="68" mass="7957">MGGSPDSRGIFQNIDNFRELGRKQLAYYNADTTGGWAFWTWQNSDETTKRTGWSMRYLIRNGYLKLTN</sequence>
<proteinExistence type="predicted"/>
<evidence type="ECO:0000313" key="1">
    <source>
        <dbReference type="EMBL" id="KAK1942940.1"/>
    </source>
</evidence>
<protein>
    <submittedName>
        <fullName evidence="1">Uncharacterized protein</fullName>
    </submittedName>
</protein>
<accession>A0AAD9GQS3</accession>
<dbReference type="EMBL" id="JASMQC010000008">
    <property type="protein sequence ID" value="KAK1942940.1"/>
    <property type="molecule type" value="Genomic_DNA"/>
</dbReference>
<comment type="caution">
    <text evidence="1">The sequence shown here is derived from an EMBL/GenBank/DDBJ whole genome shotgun (WGS) entry which is preliminary data.</text>
</comment>
<dbReference type="AlphaFoldDB" id="A0AAD9GQS3"/>
<reference evidence="1" key="1">
    <citation type="submission" date="2023-08" db="EMBL/GenBank/DDBJ databases">
        <title>Reference Genome Resource for the Citrus Pathogen Phytophthora citrophthora.</title>
        <authorList>
            <person name="Moller H."/>
            <person name="Coetzee B."/>
            <person name="Rose L.J."/>
            <person name="Van Niekerk J.M."/>
        </authorList>
    </citation>
    <scope>NUCLEOTIDE SEQUENCE</scope>
    <source>
        <strain evidence="1">STE-U-9442</strain>
    </source>
</reference>
<name>A0AAD9GQS3_9STRA</name>
<dbReference type="Proteomes" id="UP001259832">
    <property type="component" value="Unassembled WGS sequence"/>
</dbReference>